<dbReference type="Proteomes" id="UP000217199">
    <property type="component" value="Unassembled WGS sequence"/>
</dbReference>
<feature type="compositionally biased region" description="Basic and acidic residues" evidence="5">
    <location>
        <begin position="189"/>
        <end position="213"/>
    </location>
</feature>
<dbReference type="GO" id="GO:0034727">
    <property type="term" value="P:piecemeal microautophagy of the nucleus"/>
    <property type="evidence" value="ECO:0007669"/>
    <property type="project" value="TreeGrafter"/>
</dbReference>
<dbReference type="Pfam" id="PF15409">
    <property type="entry name" value="PH_8"/>
    <property type="match status" value="1"/>
</dbReference>
<evidence type="ECO:0000256" key="5">
    <source>
        <dbReference type="SAM" id="MobiDB-lite"/>
    </source>
</evidence>
<dbReference type="CDD" id="cd13289">
    <property type="entry name" value="PH_Osh3p_yeast"/>
    <property type="match status" value="1"/>
</dbReference>
<dbReference type="GO" id="GO:0032934">
    <property type="term" value="F:sterol binding"/>
    <property type="evidence" value="ECO:0007669"/>
    <property type="project" value="TreeGrafter"/>
</dbReference>
<evidence type="ECO:0000256" key="2">
    <source>
        <dbReference type="ARBA" id="ARBA00022448"/>
    </source>
</evidence>
<dbReference type="InterPro" id="IPR001849">
    <property type="entry name" value="PH_domain"/>
</dbReference>
<evidence type="ECO:0000313" key="7">
    <source>
        <dbReference type="EMBL" id="PAV22324.1"/>
    </source>
</evidence>
<sequence>MQGDNPTLSDAAALTLNVSASPIASSSHSHGDPRNEIICEGWLLKKRRKKLQGYARRYFVLQSEGILLYSFDPNSKVRDQISLPGAAISSSPGRKDIHVDSGRVTFHIKCLTKEDFDRWMSSMRKFTSTGSEMEKVKLKRSHSHSRAATSIGIHAGKLQHATIVLDEMSMTIDDLSNACLRLEEDDKRSFRSMDKNRPQGPRHKDKDKDDGKSHSLLSIFKKPHSTTSGSSHHRSNFNSESFSQSSIVTSENLAPLIVKLREQHNTLSDLLQSMSPIHSHYRSPLQQTINEEGGLIPTIRAPGSMHSLNRASMSTVSDSWYDASEGEELGAEEYTVQDDLEDEETVIKESTFVDTDSSAREVTSDVEETPNDTLSLPVDRRTLLPSRPPADEGSLISILRKNVGQDLSNIAFPVTFNEPLTLLQRSAEELEYYELLDKAASSSDWIERICYVAAFAVSGYACTKHRSGRKGFTPLLGETFEDVRMNFIAEKVVHKPLVIAYHAEGRGWELTATQAGKTKFWGKSFEIIPTGINKVQIGSEVFQWNKPSSFTRNLVMGTKYLEHCGEMVIRNTGDGTKCVLDFKETGYWASSPNVVSGTIFSRDDKPVGCLEGKWDEQITQKLDSNTFKVLWRAAPFPRDASEYYGYTYFGITLNEKTPDIKDKLPSTDSRFRPDVRALEEGDVERAEQEKQRVEQMQRERRQNGQEPRPKWFKQVNGSDEWIYIGGYWEARRDGWKNTSIQTLW</sequence>
<gene>
    <name evidence="7" type="ORF">PNOK_0228100</name>
</gene>
<dbReference type="STRING" id="2282107.A0A286US06"/>
<dbReference type="InterPro" id="IPR000648">
    <property type="entry name" value="Oxysterol-bd"/>
</dbReference>
<dbReference type="GO" id="GO:0030011">
    <property type="term" value="P:maintenance of cell polarity"/>
    <property type="evidence" value="ECO:0007669"/>
    <property type="project" value="TreeGrafter"/>
</dbReference>
<dbReference type="Gene3D" id="3.30.70.3490">
    <property type="match status" value="1"/>
</dbReference>
<dbReference type="GO" id="GO:0097038">
    <property type="term" value="C:perinuclear endoplasmic reticulum"/>
    <property type="evidence" value="ECO:0007669"/>
    <property type="project" value="TreeGrafter"/>
</dbReference>
<dbReference type="AlphaFoldDB" id="A0A286US06"/>
<feature type="region of interest" description="Disordered" evidence="5">
    <location>
        <begin position="679"/>
        <end position="712"/>
    </location>
</feature>
<dbReference type="GO" id="GO:0005829">
    <property type="term" value="C:cytosol"/>
    <property type="evidence" value="ECO:0007669"/>
    <property type="project" value="TreeGrafter"/>
</dbReference>
<keyword evidence="2" id="KW-0813">Transport</keyword>
<evidence type="ECO:0000313" key="8">
    <source>
        <dbReference type="Proteomes" id="UP000217199"/>
    </source>
</evidence>
<dbReference type="SMART" id="SM00233">
    <property type="entry name" value="PH"/>
    <property type="match status" value="1"/>
</dbReference>
<dbReference type="PANTHER" id="PTHR10972">
    <property type="entry name" value="OXYSTEROL-BINDING PROTEIN-RELATED"/>
    <property type="match status" value="1"/>
</dbReference>
<name>A0A286US06_9AGAM</name>
<dbReference type="InterPro" id="IPR037239">
    <property type="entry name" value="OSBP_sf"/>
</dbReference>
<dbReference type="FunFam" id="2.40.160.120:FF:000001">
    <property type="entry name" value="Oxysterol-binding protein"/>
    <property type="match status" value="1"/>
</dbReference>
<feature type="region of interest" description="Disordered" evidence="5">
    <location>
        <begin position="189"/>
        <end position="244"/>
    </location>
</feature>
<evidence type="ECO:0000259" key="6">
    <source>
        <dbReference type="PROSITE" id="PS50003"/>
    </source>
</evidence>
<dbReference type="InterPro" id="IPR011993">
    <property type="entry name" value="PH-like_dom_sf"/>
</dbReference>
<keyword evidence="8" id="KW-1185">Reference proteome</keyword>
<protein>
    <submittedName>
        <fullName evidence="7">Oxysterol binding protein</fullName>
    </submittedName>
</protein>
<dbReference type="GO" id="GO:0006887">
    <property type="term" value="P:exocytosis"/>
    <property type="evidence" value="ECO:0007669"/>
    <property type="project" value="TreeGrafter"/>
</dbReference>
<dbReference type="InterPro" id="IPR041680">
    <property type="entry name" value="PH_8"/>
</dbReference>
<feature type="compositionally biased region" description="Basic and acidic residues" evidence="5">
    <location>
        <begin position="679"/>
        <end position="709"/>
    </location>
</feature>
<feature type="compositionally biased region" description="Low complexity" evidence="5">
    <location>
        <begin position="225"/>
        <end position="244"/>
    </location>
</feature>
<keyword evidence="4" id="KW-0446">Lipid-binding</keyword>
<dbReference type="Gene3D" id="2.30.29.30">
    <property type="entry name" value="Pleckstrin-homology domain (PH domain)/Phosphotyrosine-binding domain (PTB)"/>
    <property type="match status" value="1"/>
</dbReference>
<dbReference type="Gene3D" id="2.40.160.120">
    <property type="match status" value="1"/>
</dbReference>
<dbReference type="PROSITE" id="PS50003">
    <property type="entry name" value="PH_DOMAIN"/>
    <property type="match status" value="1"/>
</dbReference>
<dbReference type="GO" id="GO:0035621">
    <property type="term" value="P:ER to Golgi ceramide transport"/>
    <property type="evidence" value="ECO:0007669"/>
    <property type="project" value="TreeGrafter"/>
</dbReference>
<dbReference type="FunCoup" id="A0A286US06">
    <property type="interactions" value="116"/>
</dbReference>
<comment type="similarity">
    <text evidence="1">Belongs to the OSBP family.</text>
</comment>
<comment type="caution">
    <text evidence="7">The sequence shown here is derived from an EMBL/GenBank/DDBJ whole genome shotgun (WGS) entry which is preliminary data.</text>
</comment>
<evidence type="ECO:0000256" key="1">
    <source>
        <dbReference type="ARBA" id="ARBA00008842"/>
    </source>
</evidence>
<dbReference type="OrthoDB" id="416222at2759"/>
<keyword evidence="3" id="KW-0445">Lipid transport</keyword>
<dbReference type="GO" id="GO:0032541">
    <property type="term" value="C:cortical endoplasmic reticulum"/>
    <property type="evidence" value="ECO:0007669"/>
    <property type="project" value="TreeGrafter"/>
</dbReference>
<dbReference type="GO" id="GO:0006897">
    <property type="term" value="P:endocytosis"/>
    <property type="evidence" value="ECO:0007669"/>
    <property type="project" value="TreeGrafter"/>
</dbReference>
<dbReference type="GO" id="GO:0120009">
    <property type="term" value="P:intermembrane lipid transfer"/>
    <property type="evidence" value="ECO:0007669"/>
    <property type="project" value="UniProtKB-ARBA"/>
</dbReference>
<dbReference type="InParanoid" id="A0A286US06"/>
<feature type="domain" description="PH" evidence="6">
    <location>
        <begin position="36"/>
        <end position="128"/>
    </location>
</feature>
<dbReference type="Pfam" id="PF01237">
    <property type="entry name" value="Oxysterol_BP"/>
    <property type="match status" value="1"/>
</dbReference>
<reference evidence="7 8" key="1">
    <citation type="journal article" date="2017" name="Mol. Ecol.">
        <title>Comparative and population genomic landscape of Phellinus noxius: A hypervariable fungus causing root rot in trees.</title>
        <authorList>
            <person name="Chung C.L."/>
            <person name="Lee T.J."/>
            <person name="Akiba M."/>
            <person name="Lee H.H."/>
            <person name="Kuo T.H."/>
            <person name="Liu D."/>
            <person name="Ke H.M."/>
            <person name="Yokoi T."/>
            <person name="Roa M.B."/>
            <person name="Lu M.J."/>
            <person name="Chang Y.Y."/>
            <person name="Ann P.J."/>
            <person name="Tsai J.N."/>
            <person name="Chen C.Y."/>
            <person name="Tzean S.S."/>
            <person name="Ota Y."/>
            <person name="Hattori T."/>
            <person name="Sahashi N."/>
            <person name="Liou R.F."/>
            <person name="Kikuchi T."/>
            <person name="Tsai I.J."/>
        </authorList>
    </citation>
    <scope>NUCLEOTIDE SEQUENCE [LARGE SCALE GENOMIC DNA]</scope>
    <source>
        <strain evidence="7 8">FFPRI411160</strain>
    </source>
</reference>
<dbReference type="EMBL" id="NBII01000002">
    <property type="protein sequence ID" value="PAV22324.1"/>
    <property type="molecule type" value="Genomic_DNA"/>
</dbReference>
<dbReference type="PANTHER" id="PTHR10972:SF203">
    <property type="entry name" value="OXYSTEROL-BINDING PROTEIN HOMOLOG 3"/>
    <property type="match status" value="1"/>
</dbReference>
<dbReference type="SUPFAM" id="SSF144000">
    <property type="entry name" value="Oxysterol-binding protein-like"/>
    <property type="match status" value="1"/>
</dbReference>
<evidence type="ECO:0000256" key="4">
    <source>
        <dbReference type="ARBA" id="ARBA00023121"/>
    </source>
</evidence>
<proteinExistence type="inferred from homology"/>
<organism evidence="7 8">
    <name type="scientific">Pyrrhoderma noxium</name>
    <dbReference type="NCBI Taxonomy" id="2282107"/>
    <lineage>
        <taxon>Eukaryota</taxon>
        <taxon>Fungi</taxon>
        <taxon>Dikarya</taxon>
        <taxon>Basidiomycota</taxon>
        <taxon>Agaricomycotina</taxon>
        <taxon>Agaricomycetes</taxon>
        <taxon>Hymenochaetales</taxon>
        <taxon>Hymenochaetaceae</taxon>
        <taxon>Pyrrhoderma</taxon>
    </lineage>
</organism>
<evidence type="ECO:0000256" key="3">
    <source>
        <dbReference type="ARBA" id="ARBA00023055"/>
    </source>
</evidence>
<accession>A0A286US06</accession>
<dbReference type="GO" id="GO:0005886">
    <property type="term" value="C:plasma membrane"/>
    <property type="evidence" value="ECO:0007669"/>
    <property type="project" value="TreeGrafter"/>
</dbReference>
<dbReference type="SUPFAM" id="SSF50729">
    <property type="entry name" value="PH domain-like"/>
    <property type="match status" value="1"/>
</dbReference>